<evidence type="ECO:0000313" key="1">
    <source>
        <dbReference type="EMBL" id="EJZ40645.1"/>
    </source>
</evidence>
<protein>
    <submittedName>
        <fullName evidence="1">Uncharacterized protein</fullName>
    </submittedName>
</protein>
<reference evidence="1 2" key="1">
    <citation type="submission" date="2012-08" db="EMBL/GenBank/DDBJ databases">
        <authorList>
            <person name="Harkins D.M."/>
            <person name="Durkin A.S."/>
            <person name="Selengut J.D."/>
            <person name="Sanka R."/>
            <person name="DePew J."/>
            <person name="Purushe J."/>
            <person name="Matthias M.A."/>
            <person name="Vinetz J.M."/>
            <person name="Sutton G.G."/>
            <person name="Nelson W.C."/>
            <person name="Fouts D.E."/>
        </authorList>
    </citation>
    <scope>NUCLEOTIDE SEQUENCE [LARGE SCALE GENOMIC DNA]</scope>
    <source>
        <strain evidence="1 2">MMD4847</strain>
    </source>
</reference>
<sequence>MKVTDPLERFRHIETVITYLDYFALPEDFNFVVPTPPKKFYIQRRQKQVCWNFG</sequence>
<accession>A0ABN0H4S2</accession>
<name>A0ABN0H4S2_9LEPT</name>
<comment type="caution">
    <text evidence="1">The sequence shown here is derived from an EMBL/GenBank/DDBJ whole genome shotgun (WGS) entry which is preliminary data.</text>
</comment>
<dbReference type="Proteomes" id="UP000018720">
    <property type="component" value="Unassembled WGS sequence"/>
</dbReference>
<proteinExistence type="predicted"/>
<keyword evidence="2" id="KW-1185">Reference proteome</keyword>
<evidence type="ECO:0000313" key="2">
    <source>
        <dbReference type="Proteomes" id="UP000018720"/>
    </source>
</evidence>
<organism evidence="1 2">
    <name type="scientific">Leptospira licerasiae str. MMD4847</name>
    <dbReference type="NCBI Taxonomy" id="1049971"/>
    <lineage>
        <taxon>Bacteria</taxon>
        <taxon>Pseudomonadati</taxon>
        <taxon>Spirochaetota</taxon>
        <taxon>Spirochaetia</taxon>
        <taxon>Leptospirales</taxon>
        <taxon>Leptospiraceae</taxon>
        <taxon>Leptospira</taxon>
    </lineage>
</organism>
<dbReference type="EMBL" id="AHOM02000010">
    <property type="protein sequence ID" value="EJZ40645.1"/>
    <property type="molecule type" value="Genomic_DNA"/>
</dbReference>
<gene>
    <name evidence="1" type="ORF">LEP1GSC178_1488</name>
</gene>